<keyword evidence="3" id="KW-1185">Reference proteome</keyword>
<protein>
    <recommendedName>
        <fullName evidence="1">EF-hand domain-containing protein</fullName>
    </recommendedName>
</protein>
<evidence type="ECO:0000259" key="1">
    <source>
        <dbReference type="PROSITE" id="PS50222"/>
    </source>
</evidence>
<dbReference type="Proteomes" id="UP000430345">
    <property type="component" value="Unassembled WGS sequence"/>
</dbReference>
<dbReference type="PROSITE" id="PS50222">
    <property type="entry name" value="EF_HAND_2"/>
    <property type="match status" value="1"/>
</dbReference>
<proteinExistence type="predicted"/>
<feature type="domain" description="EF-hand" evidence="1">
    <location>
        <begin position="28"/>
        <end position="63"/>
    </location>
</feature>
<evidence type="ECO:0000313" key="2">
    <source>
        <dbReference type="EMBL" id="MPQ43644.1"/>
    </source>
</evidence>
<dbReference type="OrthoDB" id="1944341at2"/>
<evidence type="ECO:0000313" key="3">
    <source>
        <dbReference type="Proteomes" id="UP000430345"/>
    </source>
</evidence>
<accession>A0A6I1MKZ5</accession>
<gene>
    <name evidence="2" type="ORF">GBZ86_07715</name>
</gene>
<dbReference type="RefSeq" id="WP_152889351.1">
    <property type="nucleotide sequence ID" value="NZ_WHJC01000089.1"/>
</dbReference>
<comment type="caution">
    <text evidence="2">The sequence shown here is derived from an EMBL/GenBank/DDBJ whole genome shotgun (WGS) entry which is preliminary data.</text>
</comment>
<dbReference type="GO" id="GO:0005509">
    <property type="term" value="F:calcium ion binding"/>
    <property type="evidence" value="ECO:0007669"/>
    <property type="project" value="InterPro"/>
</dbReference>
<organism evidence="2 3">
    <name type="scientific">Clostridium tarantellae</name>
    <dbReference type="NCBI Taxonomy" id="39493"/>
    <lineage>
        <taxon>Bacteria</taxon>
        <taxon>Bacillati</taxon>
        <taxon>Bacillota</taxon>
        <taxon>Clostridia</taxon>
        <taxon>Eubacteriales</taxon>
        <taxon>Clostridiaceae</taxon>
        <taxon>Clostridium</taxon>
    </lineage>
</organism>
<sequence>MKKTVSFNLEEDIIDKIENYQKENKLSSRSAALERIILAIDSNKSNGININDLKEIVKEIMKEANTNYNDSMDKELDKKVNELKNKDLDSSVEDIYGNME</sequence>
<dbReference type="InterPro" id="IPR002048">
    <property type="entry name" value="EF_hand_dom"/>
</dbReference>
<dbReference type="EMBL" id="WHJC01000089">
    <property type="protein sequence ID" value="MPQ43644.1"/>
    <property type="molecule type" value="Genomic_DNA"/>
</dbReference>
<name>A0A6I1MKZ5_9CLOT</name>
<reference evidence="2 3" key="1">
    <citation type="submission" date="2019-10" db="EMBL/GenBank/DDBJ databases">
        <title>The Genome Sequence of Clostridium tarantellae Isolated from Fish Brain.</title>
        <authorList>
            <person name="Bano L."/>
            <person name="Kiel M."/>
            <person name="Sales G."/>
            <person name="Doxey A.C."/>
            <person name="Mansfield M.J."/>
            <person name="Schiavone M."/>
            <person name="Rossetto O."/>
            <person name="Pirazzini M."/>
            <person name="Dobrindt U."/>
            <person name="Montecucco C."/>
        </authorList>
    </citation>
    <scope>NUCLEOTIDE SEQUENCE [LARGE SCALE GENOMIC DNA]</scope>
    <source>
        <strain evidence="2 3">DSM 3997</strain>
    </source>
</reference>
<dbReference type="AlphaFoldDB" id="A0A6I1MKZ5"/>